<dbReference type="InterPro" id="IPR029071">
    <property type="entry name" value="Ubiquitin-like_domsf"/>
</dbReference>
<name>K3WFJ3_GLOUD</name>
<feature type="domain" description="Cyclic nucleotide-binding" evidence="2">
    <location>
        <begin position="266"/>
        <end position="371"/>
    </location>
</feature>
<organism evidence="4 5">
    <name type="scientific">Globisporangium ultimum (strain ATCC 200006 / CBS 805.95 / DAOM BR144)</name>
    <name type="common">Pythium ultimum</name>
    <dbReference type="NCBI Taxonomy" id="431595"/>
    <lineage>
        <taxon>Eukaryota</taxon>
        <taxon>Sar</taxon>
        <taxon>Stramenopiles</taxon>
        <taxon>Oomycota</taxon>
        <taxon>Peronosporomycetes</taxon>
        <taxon>Pythiales</taxon>
        <taxon>Pythiaceae</taxon>
        <taxon>Globisporangium</taxon>
    </lineage>
</organism>
<feature type="region of interest" description="Disordered" evidence="1">
    <location>
        <begin position="604"/>
        <end position="623"/>
    </location>
</feature>
<dbReference type="InterPro" id="IPR018490">
    <property type="entry name" value="cNMP-bd_dom_sf"/>
</dbReference>
<dbReference type="STRING" id="431595.K3WFJ3"/>
<protein>
    <recommendedName>
        <fullName evidence="6">Cyclic nucleotide-binding domain-containing protein</fullName>
    </recommendedName>
</protein>
<proteinExistence type="predicted"/>
<feature type="domain" description="Ubiquitin-like" evidence="3">
    <location>
        <begin position="8"/>
        <end position="82"/>
    </location>
</feature>
<evidence type="ECO:0008006" key="6">
    <source>
        <dbReference type="Google" id="ProtNLM"/>
    </source>
</evidence>
<dbReference type="CDD" id="cd17039">
    <property type="entry name" value="Ubl_ubiquitin_like"/>
    <property type="match status" value="1"/>
</dbReference>
<dbReference type="Pfam" id="PF00027">
    <property type="entry name" value="cNMP_binding"/>
    <property type="match status" value="1"/>
</dbReference>
<reference evidence="5" key="2">
    <citation type="submission" date="2010-04" db="EMBL/GenBank/DDBJ databases">
        <authorList>
            <person name="Buell R."/>
            <person name="Hamilton J."/>
            <person name="Hostetler J."/>
        </authorList>
    </citation>
    <scope>NUCLEOTIDE SEQUENCE [LARGE SCALE GENOMIC DNA]</scope>
    <source>
        <strain evidence="5">DAOM:BR144</strain>
    </source>
</reference>
<dbReference type="SMART" id="SM00100">
    <property type="entry name" value="cNMP"/>
    <property type="match status" value="1"/>
</dbReference>
<dbReference type="Gene3D" id="2.60.120.10">
    <property type="entry name" value="Jelly Rolls"/>
    <property type="match status" value="2"/>
</dbReference>
<feature type="compositionally biased region" description="Low complexity" evidence="1">
    <location>
        <begin position="608"/>
        <end position="618"/>
    </location>
</feature>
<dbReference type="CDD" id="cd00038">
    <property type="entry name" value="CAP_ED"/>
    <property type="match status" value="1"/>
</dbReference>
<dbReference type="eggNOG" id="ENOG502RZR6">
    <property type="taxonomic scope" value="Eukaryota"/>
</dbReference>
<dbReference type="VEuPathDB" id="FungiDB:PYU1_G003724"/>
<dbReference type="PROSITE" id="PS50042">
    <property type="entry name" value="CNMP_BINDING_3"/>
    <property type="match status" value="1"/>
</dbReference>
<dbReference type="Pfam" id="PF00240">
    <property type="entry name" value="ubiquitin"/>
    <property type="match status" value="1"/>
</dbReference>
<dbReference type="SUPFAM" id="SSF51206">
    <property type="entry name" value="cAMP-binding domain-like"/>
    <property type="match status" value="2"/>
</dbReference>
<dbReference type="EMBL" id="GL376638">
    <property type="status" value="NOT_ANNOTATED_CDS"/>
    <property type="molecule type" value="Genomic_DNA"/>
</dbReference>
<reference evidence="5" key="1">
    <citation type="journal article" date="2010" name="Genome Biol.">
        <title>Genome sequence of the necrotrophic plant pathogen Pythium ultimum reveals original pathogenicity mechanisms and effector repertoire.</title>
        <authorList>
            <person name="Levesque C.A."/>
            <person name="Brouwer H."/>
            <person name="Cano L."/>
            <person name="Hamilton J.P."/>
            <person name="Holt C."/>
            <person name="Huitema E."/>
            <person name="Raffaele S."/>
            <person name="Robideau G.P."/>
            <person name="Thines M."/>
            <person name="Win J."/>
            <person name="Zerillo M.M."/>
            <person name="Beakes G.W."/>
            <person name="Boore J.L."/>
            <person name="Busam D."/>
            <person name="Dumas B."/>
            <person name="Ferriera S."/>
            <person name="Fuerstenberg S.I."/>
            <person name="Gachon C.M."/>
            <person name="Gaulin E."/>
            <person name="Govers F."/>
            <person name="Grenville-Briggs L."/>
            <person name="Horner N."/>
            <person name="Hostetler J."/>
            <person name="Jiang R.H."/>
            <person name="Johnson J."/>
            <person name="Krajaejun T."/>
            <person name="Lin H."/>
            <person name="Meijer H.J."/>
            <person name="Moore B."/>
            <person name="Morris P."/>
            <person name="Phuntmart V."/>
            <person name="Puiu D."/>
            <person name="Shetty J."/>
            <person name="Stajich J.E."/>
            <person name="Tripathy S."/>
            <person name="Wawra S."/>
            <person name="van West P."/>
            <person name="Whitty B.R."/>
            <person name="Coutinho P.M."/>
            <person name="Henrissat B."/>
            <person name="Martin F."/>
            <person name="Thomas P.D."/>
            <person name="Tyler B.M."/>
            <person name="De Vries R.P."/>
            <person name="Kamoun S."/>
            <person name="Yandell M."/>
            <person name="Tisserat N."/>
            <person name="Buell C.R."/>
        </authorList>
    </citation>
    <scope>NUCLEOTIDE SEQUENCE</scope>
    <source>
        <strain evidence="5">DAOM:BR144</strain>
    </source>
</reference>
<dbReference type="OMA" id="RTHRRVW"/>
<sequence length="647" mass="72543">RSERDLRFDVFFQLPNLIEPQNLRVHCSISLITLQATLQREFGIPFEDQRLYLHGDLLEGDEDLAFYEIHDQSVITVRSRKRYRSIGDIFTKIKTVQFNTKTHPEDFELVEVVAALPPLRIVFRRLAIIIAYITTLDRMQFMKTNRHVWKEHVSFWDERRSSVVAVAAHANAFSSCTSSTNNALRRNPQVGANTLTIAAIQCPAASTASQTANTSFVMRKCYPENVSHLLSHAHNIHKRLQLPPESRSGADVHHIRKWLSSIKYFANASLPDAAYHDVAKHSVYARYKSGDYIFRQGDVGEFFYIVISGCISLAAYGNGFFATMTPGTCFGEISLFEAKGVRTASANVNFAAPYAELAVLPGEVYRRAINPFKQAVLHNTEKAVYSIPQLRPLPDNVLTHIAYASKTLTAKTGKRLVSHGDELNVLVLLISGEVKVATPRPRKQSVVTLTTTTDASHTSPSTARSYACGSSKFKSSLNQEASEPYYPIVTVVHAPAVFGQEGCLSNTPKPAPWDIDAIDTCTIVCLRMDTISIFLAPRQDIIRSLACEHQCRVEDFKRRFAHHQQQQDAVRHQTSLVHKQASYLWLLSSTKKLFALDTNGADRAAAGQQQKQQPSSSQIAFPKVLMKDEHTSRPWHSEADKVPEHLQ</sequence>
<evidence type="ECO:0000313" key="4">
    <source>
        <dbReference type="EnsemblProtists" id="PYU1_T003734"/>
    </source>
</evidence>
<evidence type="ECO:0000259" key="3">
    <source>
        <dbReference type="PROSITE" id="PS50053"/>
    </source>
</evidence>
<evidence type="ECO:0000313" key="5">
    <source>
        <dbReference type="Proteomes" id="UP000019132"/>
    </source>
</evidence>
<reference evidence="4" key="3">
    <citation type="submission" date="2015-02" db="UniProtKB">
        <authorList>
            <consortium name="EnsemblProtists"/>
        </authorList>
    </citation>
    <scope>IDENTIFICATION</scope>
    <source>
        <strain evidence="4">DAOM BR144</strain>
    </source>
</reference>
<dbReference type="InParanoid" id="K3WFJ3"/>
<dbReference type="SUPFAM" id="SSF54236">
    <property type="entry name" value="Ubiquitin-like"/>
    <property type="match status" value="1"/>
</dbReference>
<evidence type="ECO:0000256" key="1">
    <source>
        <dbReference type="SAM" id="MobiDB-lite"/>
    </source>
</evidence>
<dbReference type="InterPro" id="IPR000626">
    <property type="entry name" value="Ubiquitin-like_dom"/>
</dbReference>
<dbReference type="PROSITE" id="PS50053">
    <property type="entry name" value="UBIQUITIN_2"/>
    <property type="match status" value="1"/>
</dbReference>
<dbReference type="EnsemblProtists" id="PYU1_T003734">
    <property type="protein sequence ID" value="PYU1_T003734"/>
    <property type="gene ID" value="PYU1_G003724"/>
</dbReference>
<dbReference type="PANTHER" id="PTHR23011">
    <property type="entry name" value="CYCLIC NUCLEOTIDE-BINDING DOMAIN CONTAINING PROTEIN"/>
    <property type="match status" value="1"/>
</dbReference>
<dbReference type="AlphaFoldDB" id="K3WFJ3"/>
<dbReference type="PANTHER" id="PTHR23011:SF28">
    <property type="entry name" value="CYCLIC NUCLEOTIDE-BINDING DOMAIN CONTAINING PROTEIN"/>
    <property type="match status" value="1"/>
</dbReference>
<dbReference type="Gene3D" id="3.10.20.90">
    <property type="entry name" value="Phosphatidylinositol 3-kinase Catalytic Subunit, Chain A, domain 1"/>
    <property type="match status" value="1"/>
</dbReference>
<evidence type="ECO:0000259" key="2">
    <source>
        <dbReference type="PROSITE" id="PS50042"/>
    </source>
</evidence>
<dbReference type="InterPro" id="IPR000595">
    <property type="entry name" value="cNMP-bd_dom"/>
</dbReference>
<dbReference type="HOGENOM" id="CLU_375314_0_0_1"/>
<dbReference type="InterPro" id="IPR014710">
    <property type="entry name" value="RmlC-like_jellyroll"/>
</dbReference>
<keyword evidence="5" id="KW-1185">Reference proteome</keyword>
<accession>K3WFJ3</accession>
<dbReference type="Proteomes" id="UP000019132">
    <property type="component" value="Unassembled WGS sequence"/>
</dbReference>